<reference evidence="2" key="1">
    <citation type="submission" date="2021-03" db="EMBL/GenBank/DDBJ databases">
        <title>Draft genome sequence of rust myrtle Austropuccinia psidii MF-1, a brazilian biotype.</title>
        <authorList>
            <person name="Quecine M.C."/>
            <person name="Pachon D.M.R."/>
            <person name="Bonatelli M.L."/>
            <person name="Correr F.H."/>
            <person name="Franceschini L.M."/>
            <person name="Leite T.F."/>
            <person name="Margarido G.R.A."/>
            <person name="Almeida C.A."/>
            <person name="Ferrarezi J.A."/>
            <person name="Labate C.A."/>
        </authorList>
    </citation>
    <scope>NUCLEOTIDE SEQUENCE</scope>
    <source>
        <strain evidence="2">MF-1</strain>
    </source>
</reference>
<keyword evidence="3" id="KW-1185">Reference proteome</keyword>
<gene>
    <name evidence="2" type="ORF">O181_114290</name>
</gene>
<evidence type="ECO:0000256" key="1">
    <source>
        <dbReference type="SAM" id="MobiDB-lite"/>
    </source>
</evidence>
<comment type="caution">
    <text evidence="2">The sequence shown here is derived from an EMBL/GenBank/DDBJ whole genome shotgun (WGS) entry which is preliminary data.</text>
</comment>
<accession>A0A9Q3K458</accession>
<protein>
    <submittedName>
        <fullName evidence="2">Uncharacterized protein</fullName>
    </submittedName>
</protein>
<dbReference type="Proteomes" id="UP000765509">
    <property type="component" value="Unassembled WGS sequence"/>
</dbReference>
<sequence length="117" mass="13012">MVFGCHACALVFSHRLTHELLLTHKELSGPGEDHKTLRRVDPIVLQRQSQKIKNWLKNRSLLFVDQKEEVEMTPALGEGPVASTTSKKAPEASKEKPKGPQKKKNGPKNHQGKGKGN</sequence>
<feature type="compositionally biased region" description="Basic and acidic residues" evidence="1">
    <location>
        <begin position="88"/>
        <end position="98"/>
    </location>
</feature>
<organism evidence="2 3">
    <name type="scientific">Austropuccinia psidii MF-1</name>
    <dbReference type="NCBI Taxonomy" id="1389203"/>
    <lineage>
        <taxon>Eukaryota</taxon>
        <taxon>Fungi</taxon>
        <taxon>Dikarya</taxon>
        <taxon>Basidiomycota</taxon>
        <taxon>Pucciniomycotina</taxon>
        <taxon>Pucciniomycetes</taxon>
        <taxon>Pucciniales</taxon>
        <taxon>Sphaerophragmiaceae</taxon>
        <taxon>Austropuccinia</taxon>
    </lineage>
</organism>
<name>A0A9Q3K458_9BASI</name>
<feature type="compositionally biased region" description="Basic residues" evidence="1">
    <location>
        <begin position="99"/>
        <end position="117"/>
    </location>
</feature>
<dbReference type="EMBL" id="AVOT02094498">
    <property type="protein sequence ID" value="MBW0574575.1"/>
    <property type="molecule type" value="Genomic_DNA"/>
</dbReference>
<dbReference type="AlphaFoldDB" id="A0A9Q3K458"/>
<feature type="region of interest" description="Disordered" evidence="1">
    <location>
        <begin position="72"/>
        <end position="117"/>
    </location>
</feature>
<proteinExistence type="predicted"/>
<evidence type="ECO:0000313" key="3">
    <source>
        <dbReference type="Proteomes" id="UP000765509"/>
    </source>
</evidence>
<evidence type="ECO:0000313" key="2">
    <source>
        <dbReference type="EMBL" id="MBW0574575.1"/>
    </source>
</evidence>